<evidence type="ECO:0000313" key="2">
    <source>
        <dbReference type="EMBL" id="JAE06608.1"/>
    </source>
</evidence>
<keyword evidence="1" id="KW-0812">Transmembrane</keyword>
<evidence type="ECO:0000256" key="1">
    <source>
        <dbReference type="SAM" id="Phobius"/>
    </source>
</evidence>
<accession>A0A0A9FEF5</accession>
<reference evidence="2" key="2">
    <citation type="journal article" date="2015" name="Data Brief">
        <title>Shoot transcriptome of the giant reed, Arundo donax.</title>
        <authorList>
            <person name="Barrero R.A."/>
            <person name="Guerrero F.D."/>
            <person name="Moolhuijzen P."/>
            <person name="Goolsby J.A."/>
            <person name="Tidwell J."/>
            <person name="Bellgard S.E."/>
            <person name="Bellgard M.I."/>
        </authorList>
    </citation>
    <scope>NUCLEOTIDE SEQUENCE</scope>
    <source>
        <tissue evidence="2">Shoot tissue taken approximately 20 cm above the soil surface</tissue>
    </source>
</reference>
<keyword evidence="1" id="KW-0472">Membrane</keyword>
<dbReference type="AlphaFoldDB" id="A0A0A9FEF5"/>
<feature type="transmembrane region" description="Helical" evidence="1">
    <location>
        <begin position="38"/>
        <end position="58"/>
    </location>
</feature>
<name>A0A0A9FEF5_ARUDO</name>
<keyword evidence="1" id="KW-1133">Transmembrane helix</keyword>
<dbReference type="EMBL" id="GBRH01191288">
    <property type="protein sequence ID" value="JAE06608.1"/>
    <property type="molecule type" value="Transcribed_RNA"/>
</dbReference>
<organism evidence="2">
    <name type="scientific">Arundo donax</name>
    <name type="common">Giant reed</name>
    <name type="synonym">Donax arundinaceus</name>
    <dbReference type="NCBI Taxonomy" id="35708"/>
    <lineage>
        <taxon>Eukaryota</taxon>
        <taxon>Viridiplantae</taxon>
        <taxon>Streptophyta</taxon>
        <taxon>Embryophyta</taxon>
        <taxon>Tracheophyta</taxon>
        <taxon>Spermatophyta</taxon>
        <taxon>Magnoliopsida</taxon>
        <taxon>Liliopsida</taxon>
        <taxon>Poales</taxon>
        <taxon>Poaceae</taxon>
        <taxon>PACMAD clade</taxon>
        <taxon>Arundinoideae</taxon>
        <taxon>Arundineae</taxon>
        <taxon>Arundo</taxon>
    </lineage>
</organism>
<reference evidence="2" key="1">
    <citation type="submission" date="2014-09" db="EMBL/GenBank/DDBJ databases">
        <authorList>
            <person name="Magalhaes I.L.F."/>
            <person name="Oliveira U."/>
            <person name="Santos F.R."/>
            <person name="Vidigal T.H.D.A."/>
            <person name="Brescovit A.D."/>
            <person name="Santos A.J."/>
        </authorList>
    </citation>
    <scope>NUCLEOTIDE SEQUENCE</scope>
    <source>
        <tissue evidence="2">Shoot tissue taken approximately 20 cm above the soil surface</tissue>
    </source>
</reference>
<proteinExistence type="predicted"/>
<protein>
    <submittedName>
        <fullName evidence="2">Uncharacterized protein</fullName>
    </submittedName>
</protein>
<sequence length="62" mass="6677">MAPIHPSSMLRICLLCGRGTELPSAVYYSKHLGTRSPALSPPLVVVACIFGALANWGMMFRS</sequence>